<protein>
    <submittedName>
        <fullName evidence="1">Uncharacterized protein</fullName>
    </submittedName>
</protein>
<dbReference type="RefSeq" id="WP_262709552.1">
    <property type="nucleotide sequence ID" value="NZ_CP124855.1"/>
</dbReference>
<accession>A0ABY8RCW7</accession>
<evidence type="ECO:0000313" key="2">
    <source>
        <dbReference type="Proteomes" id="UP001241656"/>
    </source>
</evidence>
<dbReference type="Proteomes" id="UP001241656">
    <property type="component" value="Chromosome"/>
</dbReference>
<reference evidence="1 2" key="1">
    <citation type="submission" date="2023-05" db="EMBL/GenBank/DDBJ databases">
        <title>Genomic insight into Chryseobacterium sp. wdc7 isolated forest soil (Gotjawal).</title>
        <authorList>
            <person name="Park S.-J."/>
        </authorList>
    </citation>
    <scope>NUCLEOTIDE SEQUENCE [LARGE SCALE GENOMIC DNA]</scope>
    <source>
        <strain evidence="2">wdc7</strain>
    </source>
</reference>
<name>A0ABY8RCW7_9FLAO</name>
<keyword evidence="2" id="KW-1185">Reference proteome</keyword>
<gene>
    <name evidence="1" type="ORF">QGN23_00660</name>
</gene>
<sequence>MVQFLLPRDSIAWLQNILIAFPYSSIHGAVIKLHNHRKIYGD</sequence>
<organism evidence="1 2">
    <name type="scientific">Chryseobacterium gotjawalense</name>
    <dbReference type="NCBI Taxonomy" id="3042315"/>
    <lineage>
        <taxon>Bacteria</taxon>
        <taxon>Pseudomonadati</taxon>
        <taxon>Bacteroidota</taxon>
        <taxon>Flavobacteriia</taxon>
        <taxon>Flavobacteriales</taxon>
        <taxon>Weeksellaceae</taxon>
        <taxon>Chryseobacterium group</taxon>
        <taxon>Chryseobacterium</taxon>
    </lineage>
</organism>
<dbReference type="EMBL" id="CP124855">
    <property type="protein sequence ID" value="WHF51805.1"/>
    <property type="molecule type" value="Genomic_DNA"/>
</dbReference>
<proteinExistence type="predicted"/>
<evidence type="ECO:0000313" key="1">
    <source>
        <dbReference type="EMBL" id="WHF51805.1"/>
    </source>
</evidence>